<dbReference type="Gene3D" id="3.40.50.720">
    <property type="entry name" value="NAD(P)-binding Rossmann-like Domain"/>
    <property type="match status" value="1"/>
</dbReference>
<evidence type="ECO:0000313" key="5">
    <source>
        <dbReference type="Proteomes" id="UP001497525"/>
    </source>
</evidence>
<dbReference type="GO" id="GO:0016491">
    <property type="term" value="F:oxidoreductase activity"/>
    <property type="evidence" value="ECO:0007669"/>
    <property type="project" value="UniProtKB-KW"/>
</dbReference>
<dbReference type="PRINTS" id="PR00081">
    <property type="entry name" value="GDHRDH"/>
</dbReference>
<evidence type="ECO:0000256" key="3">
    <source>
        <dbReference type="ARBA" id="ARBA00023002"/>
    </source>
</evidence>
<evidence type="ECO:0008006" key="6">
    <source>
        <dbReference type="Google" id="ProtNLM"/>
    </source>
</evidence>
<dbReference type="Proteomes" id="UP001497525">
    <property type="component" value="Unassembled WGS sequence"/>
</dbReference>
<accession>A0AAV2TUM9</accession>
<gene>
    <name evidence="4" type="ORF">CDAUBV1_LOCUS15369</name>
</gene>
<evidence type="ECO:0000313" key="4">
    <source>
        <dbReference type="EMBL" id="CAL5140194.1"/>
    </source>
</evidence>
<proteinExistence type="inferred from homology"/>
<comment type="caution">
    <text evidence="4">The sequence shown here is derived from an EMBL/GenBank/DDBJ whole genome shotgun (WGS) entry which is preliminary data.</text>
</comment>
<sequence length="282" mass="30964">MKVAFVSGANKGIGLALVEKLARTFGSTGFWDVYLTARNEERGRTACSQLENLGLKVKFHLLDVVDPGSRKSFLQFMKSQYPDGINIAVNNAGINYKSNSNVPFGEQARVTVNTNFTETVNFTQEFLPLLAKDARVVHLGSILAASAYKKLGSQLKSKFASPISLEELRSLMDDFVRHAEAGDAKEYGWPEDGMKFNTSYCVSKLGIVKASMILGDSLKSDPRRIVMNVCCPGYVDTDMTDHKGTKTPAQGADTPFYLATLPVGVTDPVNQFVAERKVKKIF</sequence>
<dbReference type="SUPFAM" id="SSF51735">
    <property type="entry name" value="NAD(P)-binding Rossmann-fold domains"/>
    <property type="match status" value="1"/>
</dbReference>
<dbReference type="Pfam" id="PF00106">
    <property type="entry name" value="adh_short"/>
    <property type="match status" value="1"/>
</dbReference>
<dbReference type="AlphaFoldDB" id="A0AAV2TUM9"/>
<organism evidence="4 5">
    <name type="scientific">Calicophoron daubneyi</name>
    <name type="common">Rumen fluke</name>
    <name type="synonym">Paramphistomum daubneyi</name>
    <dbReference type="NCBI Taxonomy" id="300641"/>
    <lineage>
        <taxon>Eukaryota</taxon>
        <taxon>Metazoa</taxon>
        <taxon>Spiralia</taxon>
        <taxon>Lophotrochozoa</taxon>
        <taxon>Platyhelminthes</taxon>
        <taxon>Trematoda</taxon>
        <taxon>Digenea</taxon>
        <taxon>Plagiorchiida</taxon>
        <taxon>Pronocephalata</taxon>
        <taxon>Paramphistomoidea</taxon>
        <taxon>Paramphistomidae</taxon>
        <taxon>Calicophoron</taxon>
    </lineage>
</organism>
<evidence type="ECO:0000256" key="1">
    <source>
        <dbReference type="ARBA" id="ARBA00006484"/>
    </source>
</evidence>
<dbReference type="InterPro" id="IPR036291">
    <property type="entry name" value="NAD(P)-bd_dom_sf"/>
</dbReference>
<dbReference type="PANTHER" id="PTHR43963:SF6">
    <property type="entry name" value="CHAIN DEHYDROGENASE FAMILY PROTEIN, PUTATIVE (AFU_ORTHOLOGUE AFUA_3G15350)-RELATED"/>
    <property type="match status" value="1"/>
</dbReference>
<protein>
    <recommendedName>
        <fullName evidence="6">Carbonyl reductase</fullName>
    </recommendedName>
</protein>
<keyword evidence="3" id="KW-0560">Oxidoreductase</keyword>
<name>A0AAV2TUM9_CALDB</name>
<dbReference type="PANTHER" id="PTHR43963">
    <property type="entry name" value="CARBONYL REDUCTASE 1-RELATED"/>
    <property type="match status" value="1"/>
</dbReference>
<reference evidence="4" key="1">
    <citation type="submission" date="2024-06" db="EMBL/GenBank/DDBJ databases">
        <authorList>
            <person name="Liu X."/>
            <person name="Lenzi L."/>
            <person name="Haldenby T S."/>
            <person name="Uol C."/>
        </authorList>
    </citation>
    <scope>NUCLEOTIDE SEQUENCE</scope>
</reference>
<evidence type="ECO:0000256" key="2">
    <source>
        <dbReference type="ARBA" id="ARBA00022857"/>
    </source>
</evidence>
<dbReference type="EMBL" id="CAXLJL010000711">
    <property type="protein sequence ID" value="CAL5140194.1"/>
    <property type="molecule type" value="Genomic_DNA"/>
</dbReference>
<keyword evidence="2" id="KW-0521">NADP</keyword>
<comment type="similarity">
    <text evidence="1">Belongs to the short-chain dehydrogenases/reductases (SDR) family.</text>
</comment>
<dbReference type="InterPro" id="IPR002347">
    <property type="entry name" value="SDR_fam"/>
</dbReference>